<evidence type="ECO:0000256" key="9">
    <source>
        <dbReference type="ARBA" id="ARBA00043187"/>
    </source>
</evidence>
<name>A0A7R9BDV6_9CRUS</name>
<dbReference type="OrthoDB" id="410104at2759"/>
<evidence type="ECO:0000256" key="5">
    <source>
        <dbReference type="ARBA" id="ARBA00042398"/>
    </source>
</evidence>
<keyword evidence="12" id="KW-0479">Metal-binding</keyword>
<dbReference type="InterPro" id="IPR005502">
    <property type="entry name" value="Ribosyl_crysJ1"/>
</dbReference>
<evidence type="ECO:0000313" key="14">
    <source>
        <dbReference type="Proteomes" id="UP000678499"/>
    </source>
</evidence>
<dbReference type="GO" id="GO:0046872">
    <property type="term" value="F:metal ion binding"/>
    <property type="evidence" value="ECO:0007669"/>
    <property type="project" value="UniProtKB-KW"/>
</dbReference>
<protein>
    <recommendedName>
        <fullName evidence="4">ADP-ribosylhydrolase ARH3</fullName>
        <ecNumber evidence="2">3.2.1.143</ecNumber>
    </recommendedName>
    <alternativeName>
        <fullName evidence="5">ADP-ribose glycohydrolase ARH3</fullName>
    </alternativeName>
    <alternativeName>
        <fullName evidence="6">ADP-ribosylhydrolase 3</fullName>
    </alternativeName>
    <alternativeName>
        <fullName evidence="9">O-acetyl-ADP-ribose deacetylase ARH3</fullName>
    </alternativeName>
    <alternativeName>
        <fullName evidence="10">Poly(ADP-ribose) glycohydrolase ARH3</fullName>
    </alternativeName>
    <alternativeName>
        <fullName evidence="8">[Protein ADP-ribosylarginine] hydrolase-like protein 2</fullName>
    </alternativeName>
    <alternativeName>
        <fullName evidence="7">[Protein ADP-ribosylserine] hydrolase</fullName>
    </alternativeName>
</protein>
<feature type="binding site" evidence="12">
    <location>
        <position position="338"/>
    </location>
    <ligand>
        <name>Mg(2+)</name>
        <dbReference type="ChEBI" id="CHEBI:18420"/>
        <label>1</label>
    </ligand>
</feature>
<dbReference type="GO" id="GO:0005739">
    <property type="term" value="C:mitochondrion"/>
    <property type="evidence" value="ECO:0007669"/>
    <property type="project" value="TreeGrafter"/>
</dbReference>
<feature type="binding site" evidence="12">
    <location>
        <position position="81"/>
    </location>
    <ligand>
        <name>Mg(2+)</name>
        <dbReference type="ChEBI" id="CHEBI:18420"/>
        <label>1</label>
    </ligand>
</feature>
<comment type="cofactor">
    <cofactor evidence="12">
        <name>Mg(2+)</name>
        <dbReference type="ChEBI" id="CHEBI:18420"/>
    </cofactor>
    <text evidence="12">Binds 2 magnesium ions per subunit.</text>
</comment>
<evidence type="ECO:0000256" key="11">
    <source>
        <dbReference type="ARBA" id="ARBA00049015"/>
    </source>
</evidence>
<evidence type="ECO:0000256" key="1">
    <source>
        <dbReference type="ARBA" id="ARBA00010702"/>
    </source>
</evidence>
<dbReference type="Proteomes" id="UP000678499">
    <property type="component" value="Unassembled WGS sequence"/>
</dbReference>
<evidence type="ECO:0000256" key="6">
    <source>
        <dbReference type="ARBA" id="ARBA00042471"/>
    </source>
</evidence>
<comment type="catalytic activity">
    <reaction evidence="11">
        <text>alpha-NAD(+) + H2O = ADP-D-ribose + nicotinamide + H(+)</text>
        <dbReference type="Rhea" id="RHEA:68792"/>
        <dbReference type="ChEBI" id="CHEBI:15377"/>
        <dbReference type="ChEBI" id="CHEBI:15378"/>
        <dbReference type="ChEBI" id="CHEBI:17154"/>
        <dbReference type="ChEBI" id="CHEBI:57967"/>
        <dbReference type="ChEBI" id="CHEBI:77017"/>
    </reaction>
</comment>
<dbReference type="EMBL" id="OA882091">
    <property type="protein sequence ID" value="CAD7272698.1"/>
    <property type="molecule type" value="Genomic_DNA"/>
</dbReference>
<organism evidence="13">
    <name type="scientific">Notodromas monacha</name>
    <dbReference type="NCBI Taxonomy" id="399045"/>
    <lineage>
        <taxon>Eukaryota</taxon>
        <taxon>Metazoa</taxon>
        <taxon>Ecdysozoa</taxon>
        <taxon>Arthropoda</taxon>
        <taxon>Crustacea</taxon>
        <taxon>Oligostraca</taxon>
        <taxon>Ostracoda</taxon>
        <taxon>Podocopa</taxon>
        <taxon>Podocopida</taxon>
        <taxon>Cypridocopina</taxon>
        <taxon>Cypridoidea</taxon>
        <taxon>Cyprididae</taxon>
        <taxon>Notodromas</taxon>
    </lineage>
</organism>
<evidence type="ECO:0000256" key="7">
    <source>
        <dbReference type="ARBA" id="ARBA00042722"/>
    </source>
</evidence>
<feature type="binding site" evidence="12">
    <location>
        <position position="341"/>
    </location>
    <ligand>
        <name>Mg(2+)</name>
        <dbReference type="ChEBI" id="CHEBI:18420"/>
        <label>1</label>
    </ligand>
</feature>
<evidence type="ECO:0000256" key="12">
    <source>
        <dbReference type="PIRSR" id="PIRSR605502-1"/>
    </source>
</evidence>
<dbReference type="EC" id="3.2.1.143" evidence="2"/>
<keyword evidence="12" id="KW-0460">Magnesium</keyword>
<evidence type="ECO:0000256" key="3">
    <source>
        <dbReference type="ARBA" id="ARBA00022801"/>
    </source>
</evidence>
<feature type="binding site" evidence="12">
    <location>
        <position position="82"/>
    </location>
    <ligand>
        <name>Mg(2+)</name>
        <dbReference type="ChEBI" id="CHEBI:18420"/>
        <label>1</label>
    </ligand>
</feature>
<dbReference type="GO" id="GO:0004649">
    <property type="term" value="F:poly(ADP-ribose) glycohydrolase activity"/>
    <property type="evidence" value="ECO:0007669"/>
    <property type="project" value="UniProtKB-EC"/>
</dbReference>
<evidence type="ECO:0000256" key="2">
    <source>
        <dbReference type="ARBA" id="ARBA00012255"/>
    </source>
</evidence>
<gene>
    <name evidence="13" type="ORF">NMOB1V02_LOCUS620</name>
</gene>
<dbReference type="PANTHER" id="PTHR16222">
    <property type="entry name" value="ADP-RIBOSYLGLYCOHYDROLASE"/>
    <property type="match status" value="1"/>
</dbReference>
<feature type="binding site" evidence="12">
    <location>
        <position position="83"/>
    </location>
    <ligand>
        <name>Mg(2+)</name>
        <dbReference type="ChEBI" id="CHEBI:18420"/>
        <label>1</label>
    </ligand>
</feature>
<evidence type="ECO:0000256" key="8">
    <source>
        <dbReference type="ARBA" id="ARBA00042850"/>
    </source>
</evidence>
<dbReference type="InterPro" id="IPR036705">
    <property type="entry name" value="Ribosyl_crysJ1_sf"/>
</dbReference>
<dbReference type="AlphaFoldDB" id="A0A7R9BDV6"/>
<proteinExistence type="inferred from homology"/>
<dbReference type="InterPro" id="IPR050792">
    <property type="entry name" value="ADP-ribosylglycohydrolase"/>
</dbReference>
<dbReference type="EMBL" id="CAJPEX010000054">
    <property type="protein sequence ID" value="CAG0912850.1"/>
    <property type="molecule type" value="Genomic_DNA"/>
</dbReference>
<dbReference type="PANTHER" id="PTHR16222:SF24">
    <property type="entry name" value="ADP-RIBOSYLHYDROLASE ARH3"/>
    <property type="match status" value="1"/>
</dbReference>
<evidence type="ECO:0000313" key="13">
    <source>
        <dbReference type="EMBL" id="CAD7272698.1"/>
    </source>
</evidence>
<reference evidence="13" key="1">
    <citation type="submission" date="2020-11" db="EMBL/GenBank/DDBJ databases">
        <authorList>
            <person name="Tran Van P."/>
        </authorList>
    </citation>
    <scope>NUCLEOTIDE SEQUENCE</scope>
</reference>
<keyword evidence="3" id="KW-0378">Hydrolase</keyword>
<dbReference type="SUPFAM" id="SSF101478">
    <property type="entry name" value="ADP-ribosylglycohydrolase"/>
    <property type="match status" value="1"/>
</dbReference>
<dbReference type="Gene3D" id="1.10.4080.10">
    <property type="entry name" value="ADP-ribosylation/Crystallin J1"/>
    <property type="match status" value="1"/>
</dbReference>
<evidence type="ECO:0000256" key="10">
    <source>
        <dbReference type="ARBA" id="ARBA00043193"/>
    </source>
</evidence>
<comment type="similarity">
    <text evidence="1">Belongs to the ADP-ribosylglycohydrolase family.</text>
</comment>
<evidence type="ECO:0000256" key="4">
    <source>
        <dbReference type="ARBA" id="ARBA00041057"/>
    </source>
</evidence>
<accession>A0A7R9BDV6</accession>
<sequence length="399" mass="43861">MDAIKSFFVDVKRGSFSPEVLPDDENLLDRFKGCMAGALLGDCLGYFYEEYNDVDVDIRPFELLSDLDAGLKRLKLTPKFTDDTVFTVALAESFLERDGFNAVDFARRYALFSSSAVDPSAPIFVASWKKFPGRCYGCGIKPLCTKFEKMNYVNPPAIALTLWDGGSFGNGAAMRIMPVALLYHDDEDKLVCMAEEVSKVTHAHRLGYLGGVLLALAMHLIFKEPLGSVIEANAFLGRLIDAIGKIEAEIPVGSDSDSVGETMNQISYAKKLEAVRELLEKEASIDEVVTRLGNEDTAHRSVPTAIYCFLKCLGPISGFSSDSSMERTIALACDIGGDTDTIGTMAGALSGVHVGFEGVPKTWLSKCEQHERSVKLGDRLYAMYKRHNNAKRLRKKEVD</sequence>
<dbReference type="Pfam" id="PF03747">
    <property type="entry name" value="ADP_ribosyl_GH"/>
    <property type="match status" value="1"/>
</dbReference>
<dbReference type="GO" id="GO:0005634">
    <property type="term" value="C:nucleus"/>
    <property type="evidence" value="ECO:0007669"/>
    <property type="project" value="TreeGrafter"/>
</dbReference>
<feature type="binding site" evidence="12">
    <location>
        <position position="340"/>
    </location>
    <ligand>
        <name>Mg(2+)</name>
        <dbReference type="ChEBI" id="CHEBI:18420"/>
        <label>1</label>
    </ligand>
</feature>
<keyword evidence="14" id="KW-1185">Reference proteome</keyword>